<dbReference type="Proteomes" id="UP001497512">
    <property type="component" value="Chromosome 3"/>
</dbReference>
<gene>
    <name evidence="2" type="ORF">CSSPTR1EN2_LOCUS14638</name>
</gene>
<evidence type="ECO:0008006" key="4">
    <source>
        <dbReference type="Google" id="ProtNLM"/>
    </source>
</evidence>
<organism evidence="2 3">
    <name type="scientific">Sphagnum troendelagicum</name>
    <dbReference type="NCBI Taxonomy" id="128251"/>
    <lineage>
        <taxon>Eukaryota</taxon>
        <taxon>Viridiplantae</taxon>
        <taxon>Streptophyta</taxon>
        <taxon>Embryophyta</taxon>
        <taxon>Bryophyta</taxon>
        <taxon>Sphagnophytina</taxon>
        <taxon>Sphagnopsida</taxon>
        <taxon>Sphagnales</taxon>
        <taxon>Sphagnaceae</taxon>
        <taxon>Sphagnum</taxon>
    </lineage>
</organism>
<protein>
    <recommendedName>
        <fullName evidence="4">SAP domain-containing protein</fullName>
    </recommendedName>
</protein>
<feature type="region of interest" description="Disordered" evidence="1">
    <location>
        <begin position="305"/>
        <end position="345"/>
    </location>
</feature>
<evidence type="ECO:0000313" key="2">
    <source>
        <dbReference type="EMBL" id="CAK9219569.1"/>
    </source>
</evidence>
<sequence>MSGNLESKSRKELKELCNQFGIRTAGVKHEDMVRLLRSKLQPKSDVSRSSPRFRATKSVSMKDNQLRIENRGSGGKTPKKLSSFGRTLGTVLHDANGVSASERRRKEATKMDVPRLSRSNSARQLTRADFPSDENDRDAFSSADVDSVCSLAEPSECSIDDVPSPFETAESGHATSARAQELEDEFHDATNASVARYSSGFSDLSLNTAPSDISLYTAPSELSLFSIPDWVSMSVDEPPVLDWEKGESVATGCAPEGGGLRDVPVTEGLEGEAECGYVGVTRQDAPGIESTPEQIMESVTSTVAGEGVDDTDLATSSSSAQNDKFEESAEEELNTSNEPNPGLSLPLATELVSSELVEAGSHFPADSLNSVTKDLQGENTDALPVLCTLNVGMLEETLASQVHLETEACEVSEVAGVDSAKAPVVDTTAESFSNPTNSVEGSVQKLHQEPMEALVSERAENSVPSTVSEHASRNNTKVCLDFFGPVNIMGLN</sequence>
<feature type="region of interest" description="Disordered" evidence="1">
    <location>
        <begin position="159"/>
        <end position="180"/>
    </location>
</feature>
<evidence type="ECO:0000256" key="1">
    <source>
        <dbReference type="SAM" id="MobiDB-lite"/>
    </source>
</evidence>
<keyword evidence="3" id="KW-1185">Reference proteome</keyword>
<accession>A0ABP0UEJ7</accession>
<reference evidence="2" key="1">
    <citation type="submission" date="2024-02" db="EMBL/GenBank/DDBJ databases">
        <authorList>
            <consortium name="ELIXIR-Norway"/>
            <consortium name="Elixir Norway"/>
        </authorList>
    </citation>
    <scope>NUCLEOTIDE SEQUENCE</scope>
</reference>
<feature type="region of interest" description="Disordered" evidence="1">
    <location>
        <begin position="41"/>
        <end position="141"/>
    </location>
</feature>
<evidence type="ECO:0000313" key="3">
    <source>
        <dbReference type="Proteomes" id="UP001497512"/>
    </source>
</evidence>
<feature type="compositionally biased region" description="Basic and acidic residues" evidence="1">
    <location>
        <begin position="101"/>
        <end position="115"/>
    </location>
</feature>
<dbReference type="EMBL" id="OZ019895">
    <property type="protein sequence ID" value="CAK9219569.1"/>
    <property type="molecule type" value="Genomic_DNA"/>
</dbReference>
<proteinExistence type="predicted"/>
<name>A0ABP0UEJ7_9BRYO</name>